<name>A0ABT1X159_9PROT</name>
<comment type="caution">
    <text evidence="1">The sequence shown here is derived from an EMBL/GenBank/DDBJ whole genome shotgun (WGS) entry which is preliminary data.</text>
</comment>
<dbReference type="EMBL" id="JANJOU010000001">
    <property type="protein sequence ID" value="MCR0980912.1"/>
    <property type="molecule type" value="Genomic_DNA"/>
</dbReference>
<dbReference type="Proteomes" id="UP001524642">
    <property type="component" value="Unassembled WGS sequence"/>
</dbReference>
<gene>
    <name evidence="1" type="ORF">NRP21_02490</name>
</gene>
<reference evidence="1 2" key="1">
    <citation type="submission" date="2022-06" db="EMBL/GenBank/DDBJ databases">
        <title>Roseomonas CN29.</title>
        <authorList>
            <person name="Cheng Y."/>
            <person name="He X."/>
        </authorList>
    </citation>
    <scope>NUCLEOTIDE SEQUENCE [LARGE SCALE GENOMIC DNA]</scope>
    <source>
        <strain evidence="1 2">CN29</strain>
    </source>
</reference>
<sequence length="394" mass="43257">MADHVVTFIGENENGILAELNGGYMRQLEPMGLRGHVIDLHEPNWADRLLPLAREGIRLAWGSAGIGATLSAGDGNLWDMLQVPFVSVLADTPCQLPVNHRVASRWVANGYLMEDWLGVQRRLIRSPQISALLPFAVLPNPFRERTPWARRPHRMVFVKTGEDPARRRAGWEGWPAGLRRALHDASEEAARRPTGDITDLVIEATRANGLHLEERLEILFALTYEVDQHTRALRSNAFARALLPLGALVIGRGWDHLDAAGARATLRPAIHAAELPGLYADTQYLVSTTPNFGGGVHERVVGGFAARACVVSDSNEYMRARFPNLGAFHGLDWTAPDLSERIAAIFHNSADRDADAAAGLAVAERDFAPGIFLQALVELADLVRAGNRLERFPA</sequence>
<accession>A0ABT1X159</accession>
<evidence type="ECO:0008006" key="3">
    <source>
        <dbReference type="Google" id="ProtNLM"/>
    </source>
</evidence>
<keyword evidence="2" id="KW-1185">Reference proteome</keyword>
<evidence type="ECO:0000313" key="2">
    <source>
        <dbReference type="Proteomes" id="UP001524642"/>
    </source>
</evidence>
<organism evidence="1 2">
    <name type="scientific">Roseomonas populi</name>
    <dbReference type="NCBI Taxonomy" id="3121582"/>
    <lineage>
        <taxon>Bacteria</taxon>
        <taxon>Pseudomonadati</taxon>
        <taxon>Pseudomonadota</taxon>
        <taxon>Alphaproteobacteria</taxon>
        <taxon>Acetobacterales</taxon>
        <taxon>Roseomonadaceae</taxon>
        <taxon>Roseomonas</taxon>
    </lineage>
</organism>
<protein>
    <recommendedName>
        <fullName evidence="3">Glycosyltransferase family 1 protein</fullName>
    </recommendedName>
</protein>
<dbReference type="RefSeq" id="WP_257714573.1">
    <property type="nucleotide sequence ID" value="NZ_JANJOU010000001.1"/>
</dbReference>
<proteinExistence type="predicted"/>
<evidence type="ECO:0000313" key="1">
    <source>
        <dbReference type="EMBL" id="MCR0980912.1"/>
    </source>
</evidence>